<feature type="compositionally biased region" description="Basic and acidic residues" evidence="12">
    <location>
        <begin position="415"/>
        <end position="426"/>
    </location>
</feature>
<dbReference type="InterPro" id="IPR050079">
    <property type="entry name" value="DEAD_box_RNA_helicase"/>
</dbReference>
<dbReference type="OrthoDB" id="9762011at2"/>
<keyword evidence="6 11" id="KW-0067">ATP-binding</keyword>
<dbReference type="InterPro" id="IPR014001">
    <property type="entry name" value="Helicase_ATP-bd"/>
</dbReference>
<feature type="domain" description="DEAD-box RNA helicase Q" evidence="15">
    <location>
        <begin position="1"/>
        <end position="29"/>
    </location>
</feature>
<comment type="similarity">
    <text evidence="7 11">Belongs to the DEAD box helicase family.</text>
</comment>
<dbReference type="InterPro" id="IPR044742">
    <property type="entry name" value="DEAD/DEAH_RhlB"/>
</dbReference>
<dbReference type="InterPro" id="IPR011545">
    <property type="entry name" value="DEAD/DEAH_box_helicase_dom"/>
</dbReference>
<dbReference type="GO" id="GO:0042255">
    <property type="term" value="P:ribosome assembly"/>
    <property type="evidence" value="ECO:0007669"/>
    <property type="project" value="UniProtKB-ARBA"/>
</dbReference>
<dbReference type="Proteomes" id="UP000268007">
    <property type="component" value="Unassembled WGS sequence"/>
</dbReference>
<dbReference type="PROSITE" id="PS00039">
    <property type="entry name" value="DEAD_ATP_HELICASE"/>
    <property type="match status" value="1"/>
</dbReference>
<comment type="caution">
    <text evidence="16">The sequence shown here is derived from an EMBL/GenBank/DDBJ whole genome shotgun (WGS) entry which is preliminary data.</text>
</comment>
<dbReference type="AlphaFoldDB" id="A0A495J992"/>
<organism evidence="16 17">
    <name type="scientific">Mucilaginibacter gracilis</name>
    <dbReference type="NCBI Taxonomy" id="423350"/>
    <lineage>
        <taxon>Bacteria</taxon>
        <taxon>Pseudomonadati</taxon>
        <taxon>Bacteroidota</taxon>
        <taxon>Sphingobacteriia</taxon>
        <taxon>Sphingobacteriales</taxon>
        <taxon>Sphingobacteriaceae</taxon>
        <taxon>Mucilaginibacter</taxon>
    </lineage>
</organism>
<feature type="region of interest" description="Disordered" evidence="12">
    <location>
        <begin position="375"/>
        <end position="426"/>
    </location>
</feature>
<keyword evidence="3 11" id="KW-0547">Nucleotide-binding</keyword>
<evidence type="ECO:0000256" key="9">
    <source>
        <dbReference type="ARBA" id="ARBA00074363"/>
    </source>
</evidence>
<name>A0A495J992_9SPHI</name>
<dbReference type="SMART" id="SM00490">
    <property type="entry name" value="HELICc"/>
    <property type="match status" value="1"/>
</dbReference>
<evidence type="ECO:0000256" key="6">
    <source>
        <dbReference type="ARBA" id="ARBA00022840"/>
    </source>
</evidence>
<evidence type="ECO:0000256" key="11">
    <source>
        <dbReference type="RuleBase" id="RU000492"/>
    </source>
</evidence>
<dbReference type="GO" id="GO:0005829">
    <property type="term" value="C:cytosol"/>
    <property type="evidence" value="ECO:0007669"/>
    <property type="project" value="TreeGrafter"/>
</dbReference>
<evidence type="ECO:0000313" key="17">
    <source>
        <dbReference type="Proteomes" id="UP000268007"/>
    </source>
</evidence>
<dbReference type="PROSITE" id="PS51192">
    <property type="entry name" value="HELICASE_ATP_BIND_1"/>
    <property type="match status" value="1"/>
</dbReference>
<dbReference type="PROSITE" id="PS51195">
    <property type="entry name" value="Q_MOTIF"/>
    <property type="match status" value="1"/>
</dbReference>
<protein>
    <recommendedName>
        <fullName evidence="9">DEAD-box ATP-dependent RNA helicase RhpA</fullName>
        <ecNumber evidence="1">3.6.4.13</ecNumber>
    </recommendedName>
</protein>
<dbReference type="EC" id="3.6.4.13" evidence="1"/>
<keyword evidence="4 11" id="KW-0378">Hydrolase</keyword>
<dbReference type="GO" id="GO:0005524">
    <property type="term" value="F:ATP binding"/>
    <property type="evidence" value="ECO:0007669"/>
    <property type="project" value="UniProtKB-KW"/>
</dbReference>
<evidence type="ECO:0000259" key="13">
    <source>
        <dbReference type="PROSITE" id="PS51192"/>
    </source>
</evidence>
<feature type="domain" description="Helicase C-terminal" evidence="14">
    <location>
        <begin position="219"/>
        <end position="382"/>
    </location>
</feature>
<dbReference type="GO" id="GO:0003724">
    <property type="term" value="F:RNA helicase activity"/>
    <property type="evidence" value="ECO:0007669"/>
    <property type="project" value="UniProtKB-EC"/>
</dbReference>
<feature type="short sequence motif" description="Q motif" evidence="10">
    <location>
        <begin position="1"/>
        <end position="29"/>
    </location>
</feature>
<dbReference type="FunFam" id="3.40.50.300:FF:000108">
    <property type="entry name" value="ATP-dependent RNA helicase RhlE"/>
    <property type="match status" value="1"/>
</dbReference>
<evidence type="ECO:0000256" key="1">
    <source>
        <dbReference type="ARBA" id="ARBA00012552"/>
    </source>
</evidence>
<keyword evidence="2" id="KW-0963">Cytoplasm</keyword>
<evidence type="ECO:0000313" key="16">
    <source>
        <dbReference type="EMBL" id="RKR85575.1"/>
    </source>
</evidence>
<dbReference type="InterPro" id="IPR014014">
    <property type="entry name" value="RNA_helicase_DEAD_Q_motif"/>
</dbReference>
<keyword evidence="17" id="KW-1185">Reference proteome</keyword>
<dbReference type="SUPFAM" id="SSF52540">
    <property type="entry name" value="P-loop containing nucleoside triphosphate hydrolases"/>
    <property type="match status" value="1"/>
</dbReference>
<dbReference type="CDD" id="cd00268">
    <property type="entry name" value="DEADc"/>
    <property type="match status" value="1"/>
</dbReference>
<dbReference type="PANTHER" id="PTHR47959:SF13">
    <property type="entry name" value="ATP-DEPENDENT RNA HELICASE RHLE"/>
    <property type="match status" value="1"/>
</dbReference>
<dbReference type="InterPro" id="IPR027417">
    <property type="entry name" value="P-loop_NTPase"/>
</dbReference>
<accession>A0A495J992</accession>
<feature type="compositionally biased region" description="Gly residues" evidence="12">
    <location>
        <begin position="394"/>
        <end position="411"/>
    </location>
</feature>
<dbReference type="Gene3D" id="3.40.50.300">
    <property type="entry name" value="P-loop containing nucleotide triphosphate hydrolases"/>
    <property type="match status" value="2"/>
</dbReference>
<keyword evidence="5 11" id="KW-0347">Helicase</keyword>
<evidence type="ECO:0000256" key="8">
    <source>
        <dbReference type="ARBA" id="ARBA00047984"/>
    </source>
</evidence>
<gene>
    <name evidence="16" type="ORF">BDD43_5846</name>
</gene>
<evidence type="ECO:0000259" key="15">
    <source>
        <dbReference type="PROSITE" id="PS51195"/>
    </source>
</evidence>
<evidence type="ECO:0000259" key="14">
    <source>
        <dbReference type="PROSITE" id="PS51194"/>
    </source>
</evidence>
<dbReference type="RefSeq" id="WP_121201615.1">
    <property type="nucleotide sequence ID" value="NZ_RBKU01000001.1"/>
</dbReference>
<evidence type="ECO:0000256" key="2">
    <source>
        <dbReference type="ARBA" id="ARBA00022490"/>
    </source>
</evidence>
<evidence type="ECO:0000256" key="3">
    <source>
        <dbReference type="ARBA" id="ARBA00022741"/>
    </source>
</evidence>
<dbReference type="Pfam" id="PF00271">
    <property type="entry name" value="Helicase_C"/>
    <property type="match status" value="1"/>
</dbReference>
<dbReference type="PANTHER" id="PTHR47959">
    <property type="entry name" value="ATP-DEPENDENT RNA HELICASE RHLE-RELATED"/>
    <property type="match status" value="1"/>
</dbReference>
<evidence type="ECO:0000256" key="10">
    <source>
        <dbReference type="PROSITE-ProRule" id="PRU00552"/>
    </source>
</evidence>
<evidence type="ECO:0000256" key="7">
    <source>
        <dbReference type="ARBA" id="ARBA00038437"/>
    </source>
</evidence>
<reference evidence="16 17" key="1">
    <citation type="submission" date="2018-10" db="EMBL/GenBank/DDBJ databases">
        <title>Genomic Encyclopedia of Archaeal and Bacterial Type Strains, Phase II (KMG-II): from individual species to whole genera.</title>
        <authorList>
            <person name="Goeker M."/>
        </authorList>
    </citation>
    <scope>NUCLEOTIDE SEQUENCE [LARGE SCALE GENOMIC DNA]</scope>
    <source>
        <strain evidence="16 17">DSM 18602</strain>
    </source>
</reference>
<dbReference type="GO" id="GO:0009266">
    <property type="term" value="P:response to temperature stimulus"/>
    <property type="evidence" value="ECO:0007669"/>
    <property type="project" value="UniProtKB-ARBA"/>
</dbReference>
<dbReference type="EMBL" id="RBKU01000001">
    <property type="protein sequence ID" value="RKR85575.1"/>
    <property type="molecule type" value="Genomic_DNA"/>
</dbReference>
<feature type="domain" description="Helicase ATP-binding" evidence="13">
    <location>
        <begin position="32"/>
        <end position="208"/>
    </location>
</feature>
<dbReference type="GO" id="GO:0016787">
    <property type="term" value="F:hydrolase activity"/>
    <property type="evidence" value="ECO:0007669"/>
    <property type="project" value="UniProtKB-KW"/>
</dbReference>
<dbReference type="SMART" id="SM00487">
    <property type="entry name" value="DEXDc"/>
    <property type="match status" value="1"/>
</dbReference>
<evidence type="ECO:0000256" key="12">
    <source>
        <dbReference type="SAM" id="MobiDB-lite"/>
    </source>
</evidence>
<evidence type="ECO:0000256" key="5">
    <source>
        <dbReference type="ARBA" id="ARBA00022806"/>
    </source>
</evidence>
<dbReference type="InterPro" id="IPR001650">
    <property type="entry name" value="Helicase_C-like"/>
</dbReference>
<dbReference type="GO" id="GO:0003676">
    <property type="term" value="F:nucleic acid binding"/>
    <property type="evidence" value="ECO:0007669"/>
    <property type="project" value="InterPro"/>
</dbReference>
<comment type="catalytic activity">
    <reaction evidence="8">
        <text>ATP + H2O = ADP + phosphate + H(+)</text>
        <dbReference type="Rhea" id="RHEA:13065"/>
        <dbReference type="ChEBI" id="CHEBI:15377"/>
        <dbReference type="ChEBI" id="CHEBI:15378"/>
        <dbReference type="ChEBI" id="CHEBI:30616"/>
        <dbReference type="ChEBI" id="CHEBI:43474"/>
        <dbReference type="ChEBI" id="CHEBI:456216"/>
        <dbReference type="EC" id="3.6.4.13"/>
    </reaction>
</comment>
<dbReference type="InterPro" id="IPR000629">
    <property type="entry name" value="RNA-helicase_DEAD-box_CS"/>
</dbReference>
<dbReference type="PROSITE" id="PS51194">
    <property type="entry name" value="HELICASE_CTER"/>
    <property type="match status" value="1"/>
</dbReference>
<proteinExistence type="inferred from homology"/>
<dbReference type="Pfam" id="PF00270">
    <property type="entry name" value="DEAD"/>
    <property type="match status" value="1"/>
</dbReference>
<dbReference type="CDD" id="cd18787">
    <property type="entry name" value="SF2_C_DEAD"/>
    <property type="match status" value="1"/>
</dbReference>
<sequence length="426" mass="46434">MSFQDLKLIEPILKALKHEGYTTPTPIQEQSIPIILNRKDLLGCAQTGTGKTAAFAIPILQILHADKVQNPTSKAIKTLILTPTRELAIQIDESFAAYGRHTGLKHLVIFGGVSQHHQVEALKRGIDILVATPGRLLDLVQQKFVHLDQIKILVLDEADRMLDMGFVNDVRKVIAKLPFKRQTLFFSATMPKEIQALADSILNSPEKVEVAPVSSTADTINQSIFFVEKNDKKALLNHILKDKNIATALVFTRTKHGADKVVKDLIKVGITSEAIHGNKSQNARQRALTNFKNRSTRVLVATDIAARGIDIDELTHVINYELPNVPETYVHRIGRTGRAGASGIALSFCDSDEGEFLYDIHKLIGKVIPVDDSHPYPMKAPHLGPAPKGSSPKKGGGGGGPRGGGASAGRGGAKKHGEFRSRARRD</sequence>
<evidence type="ECO:0000256" key="4">
    <source>
        <dbReference type="ARBA" id="ARBA00022801"/>
    </source>
</evidence>